<dbReference type="InterPro" id="IPR052917">
    <property type="entry name" value="Stress-Dev_Protein"/>
</dbReference>
<dbReference type="Pfam" id="PF16242">
    <property type="entry name" value="Pyrid_ox_like"/>
    <property type="match status" value="1"/>
</dbReference>
<accession>A0A507ZQE0</accession>
<proteinExistence type="predicted"/>
<dbReference type="OrthoDB" id="1432662at2"/>
<comment type="caution">
    <text evidence="2">The sequence shown here is derived from an EMBL/GenBank/DDBJ whole genome shotgun (WGS) entry which is preliminary data.</text>
</comment>
<evidence type="ECO:0000259" key="1">
    <source>
        <dbReference type="Pfam" id="PF16242"/>
    </source>
</evidence>
<dbReference type="EMBL" id="VIAR01000003">
    <property type="protein sequence ID" value="TQD39790.1"/>
    <property type="molecule type" value="Genomic_DNA"/>
</dbReference>
<keyword evidence="3" id="KW-1185">Reference proteome</keyword>
<dbReference type="RefSeq" id="WP_141421082.1">
    <property type="nucleotide sequence ID" value="NZ_VIAR01000003.1"/>
</dbReference>
<dbReference type="PANTHER" id="PTHR34818">
    <property type="entry name" value="PROTEIN BLI-3"/>
    <property type="match status" value="1"/>
</dbReference>
<dbReference type="Gene3D" id="2.30.110.10">
    <property type="entry name" value="Electron Transport, Fmn-binding Protein, Chain A"/>
    <property type="match status" value="1"/>
</dbReference>
<feature type="domain" description="General stress protein FMN-binding split barrel" evidence="1">
    <location>
        <begin position="10"/>
        <end position="157"/>
    </location>
</feature>
<name>A0A507ZQE0_9FLAO</name>
<dbReference type="InterPro" id="IPR038725">
    <property type="entry name" value="YdaG_split_barrel_FMN-bd"/>
</dbReference>
<protein>
    <submittedName>
        <fullName evidence="2">Pyridoxamine 5'-phosphate oxidase family protein</fullName>
    </submittedName>
</protein>
<reference evidence="2 3" key="1">
    <citation type="submission" date="2019-06" db="EMBL/GenBank/DDBJ databases">
        <title>Flavibacter putida gen. nov., sp. nov., a novel marine bacterium of the family Flavobacteriaceae isolated from coastal seawater.</title>
        <authorList>
            <person name="Feng X."/>
        </authorList>
    </citation>
    <scope>NUCLEOTIDE SEQUENCE [LARGE SCALE GENOMIC DNA]</scope>
    <source>
        <strain evidence="2 3">PLHSN227</strain>
    </source>
</reference>
<dbReference type="PANTHER" id="PTHR34818:SF1">
    <property type="entry name" value="PROTEIN BLI-3"/>
    <property type="match status" value="1"/>
</dbReference>
<sequence>MSTENKYNKEAQEKVRELAKDIKVAMMATNLGKTPLSAIPMTTQKIDVEGNIWFLSSKKSDHNQDIEKDNRVQLLYSDPSSMAFLSAYGKAEIHTDKSVLKDLYSSMADNWFDGVDDPDLTAIKVIPENAYYWDTKGNKLINIFKMGVAAATNEKTDLGKKGNLDV</sequence>
<dbReference type="InterPro" id="IPR012349">
    <property type="entry name" value="Split_barrel_FMN-bd"/>
</dbReference>
<evidence type="ECO:0000313" key="2">
    <source>
        <dbReference type="EMBL" id="TQD39790.1"/>
    </source>
</evidence>
<dbReference type="SUPFAM" id="SSF50475">
    <property type="entry name" value="FMN-binding split barrel"/>
    <property type="match status" value="1"/>
</dbReference>
<gene>
    <name evidence="2" type="ORF">FKR84_04680</name>
</gene>
<dbReference type="Proteomes" id="UP000317169">
    <property type="component" value="Unassembled WGS sequence"/>
</dbReference>
<evidence type="ECO:0000313" key="3">
    <source>
        <dbReference type="Proteomes" id="UP000317169"/>
    </source>
</evidence>
<organism evidence="2 3">
    <name type="scientific">Haloflavibacter putidus</name>
    <dbReference type="NCBI Taxonomy" id="2576776"/>
    <lineage>
        <taxon>Bacteria</taxon>
        <taxon>Pseudomonadati</taxon>
        <taxon>Bacteroidota</taxon>
        <taxon>Flavobacteriia</taxon>
        <taxon>Flavobacteriales</taxon>
        <taxon>Flavobacteriaceae</taxon>
        <taxon>Haloflavibacter</taxon>
    </lineage>
</organism>
<dbReference type="AlphaFoldDB" id="A0A507ZQE0"/>